<gene>
    <name evidence="2" type="ORF">TRIUR3_03638</name>
</gene>
<sequence length="687" mass="76347">MPSHKFACPKGVLHARISDVRQVVTIESIRQLFRRSGDGYVICVYERVVDEMYGVEAYVEFRSQWRATRDRAALDGHAIYDGCCILVVDLVPTVYTTITMPDDDEMAPSYFYDDTPYAEWTAALAASECHDEVPATSTDNLQLEASMGAISTSLSELAAPAAQTLSVTTDIAVLELSVSDKVLEVDTNTAAPTPTTCSTGCPRCDTPEESALTSSMILPSSMIVGDIAPELAAHVCGLYHITDRDDPMASFLVPWTAPTSFTMPHEASSMPLRWLFPVFDMDNFAVTKCSTDCFDYNTSEAVASVIEQKISSSSVLQLPFSGCAPNFIMAIFSVCGSLLKYGWRGQFGLQDILVQITIPQADAAIFGKHLTMGDKILEGVDMSFTGKITINYRFFTSRMSGRDSKWFYDQNSSGHILRGYELLELFYIRCKTWHVDELLNFTEVNNFLASLLGGVAALLAPCIEVRSSVVHTICLLHLPWDPGGLTRRRPGIKPNFMGIVQWVRGWWIFVALICCCGHYFDGALYLDQVCAHQDYHLHFLADQVPIGHDDDYIVTRLSQWPTIGRQGDLCLILVPDVLMLQDLQLAWDLDEKVLDWVQFAMQVPWDLGGSTWSRLEGKPKLMEGGLSATLLWAGLIHIDLAQKMDGLQLQKAHGCPQKRWLGSEGFGLAWLASVSLSLLWFLIVSRL</sequence>
<dbReference type="Gene3D" id="3.30.70.330">
    <property type="match status" value="1"/>
</dbReference>
<proteinExistence type="predicted"/>
<dbReference type="InterPro" id="IPR021790">
    <property type="entry name" value="PTBP1-like_RRM2"/>
</dbReference>
<feature type="domain" description="PTBP1-like RNA recognition motif 2" evidence="1">
    <location>
        <begin position="2"/>
        <end position="88"/>
    </location>
</feature>
<evidence type="ECO:0000313" key="2">
    <source>
        <dbReference type="EMBL" id="EMS51949.1"/>
    </source>
</evidence>
<accession>M7ZUZ4</accession>
<reference evidence="2" key="1">
    <citation type="journal article" date="2013" name="Nature">
        <title>Draft genome of the wheat A-genome progenitor Triticum urartu.</title>
        <authorList>
            <person name="Ling H.Q."/>
            <person name="Zhao S."/>
            <person name="Liu D."/>
            <person name="Wang J."/>
            <person name="Sun H."/>
            <person name="Zhang C."/>
            <person name="Fan H."/>
            <person name="Li D."/>
            <person name="Dong L."/>
            <person name="Tao Y."/>
            <person name="Gao C."/>
            <person name="Wu H."/>
            <person name="Li Y."/>
            <person name="Cui Y."/>
            <person name="Guo X."/>
            <person name="Zheng S."/>
            <person name="Wang B."/>
            <person name="Yu K."/>
            <person name="Liang Q."/>
            <person name="Yang W."/>
            <person name="Lou X."/>
            <person name="Chen J."/>
            <person name="Feng M."/>
            <person name="Jian J."/>
            <person name="Zhang X."/>
            <person name="Luo G."/>
            <person name="Jiang Y."/>
            <person name="Liu J."/>
            <person name="Wang Z."/>
            <person name="Sha Y."/>
            <person name="Zhang B."/>
            <person name="Wu H."/>
            <person name="Tang D."/>
            <person name="Shen Q."/>
            <person name="Xue P."/>
            <person name="Zou S."/>
            <person name="Wang X."/>
            <person name="Liu X."/>
            <person name="Wang F."/>
            <person name="Yang Y."/>
            <person name="An X."/>
            <person name="Dong Z."/>
            <person name="Zhang K."/>
            <person name="Zhang X."/>
            <person name="Luo M.C."/>
            <person name="Dvorak J."/>
            <person name="Tong Y."/>
            <person name="Wang J."/>
            <person name="Yang H."/>
            <person name="Li Z."/>
            <person name="Wang D."/>
            <person name="Zhang A."/>
            <person name="Wang J."/>
        </authorList>
    </citation>
    <scope>NUCLEOTIDE SEQUENCE</scope>
</reference>
<organism evidence="2">
    <name type="scientific">Triticum urartu</name>
    <name type="common">Red wild einkorn</name>
    <name type="synonym">Crithodium urartu</name>
    <dbReference type="NCBI Taxonomy" id="4572"/>
    <lineage>
        <taxon>Eukaryota</taxon>
        <taxon>Viridiplantae</taxon>
        <taxon>Streptophyta</taxon>
        <taxon>Embryophyta</taxon>
        <taxon>Tracheophyta</taxon>
        <taxon>Spermatophyta</taxon>
        <taxon>Magnoliopsida</taxon>
        <taxon>Liliopsida</taxon>
        <taxon>Poales</taxon>
        <taxon>Poaceae</taxon>
        <taxon>BOP clade</taxon>
        <taxon>Pooideae</taxon>
        <taxon>Triticodae</taxon>
        <taxon>Triticeae</taxon>
        <taxon>Triticinae</taxon>
        <taxon>Triticum</taxon>
    </lineage>
</organism>
<dbReference type="InterPro" id="IPR012677">
    <property type="entry name" value="Nucleotide-bd_a/b_plait_sf"/>
</dbReference>
<name>M7ZUZ4_TRIUA</name>
<dbReference type="Pfam" id="PF11835">
    <property type="entry name" value="RRM_8"/>
    <property type="match status" value="1"/>
</dbReference>
<evidence type="ECO:0000259" key="1">
    <source>
        <dbReference type="Pfam" id="PF11835"/>
    </source>
</evidence>
<dbReference type="EMBL" id="KD213435">
    <property type="protein sequence ID" value="EMS51949.1"/>
    <property type="molecule type" value="Genomic_DNA"/>
</dbReference>
<protein>
    <recommendedName>
        <fullName evidence="1">PTBP1-like RNA recognition motif 2 domain-containing protein</fullName>
    </recommendedName>
</protein>
<dbReference type="STRING" id="4572.M7ZUZ4"/>
<dbReference type="AlphaFoldDB" id="M7ZUZ4"/>